<organism evidence="4 5">
    <name type="scientific">Prorocentrum cordatum</name>
    <dbReference type="NCBI Taxonomy" id="2364126"/>
    <lineage>
        <taxon>Eukaryota</taxon>
        <taxon>Sar</taxon>
        <taxon>Alveolata</taxon>
        <taxon>Dinophyceae</taxon>
        <taxon>Prorocentrales</taxon>
        <taxon>Prorocentraceae</taxon>
        <taxon>Prorocentrum</taxon>
    </lineage>
</organism>
<dbReference type="Gene3D" id="1.25.40.10">
    <property type="entry name" value="Tetratricopeptide repeat domain"/>
    <property type="match status" value="2"/>
</dbReference>
<proteinExistence type="predicted"/>
<dbReference type="InterPro" id="IPR002885">
    <property type="entry name" value="PPR_rpt"/>
</dbReference>
<feature type="region of interest" description="Disordered" evidence="3">
    <location>
        <begin position="1"/>
        <end position="55"/>
    </location>
</feature>
<dbReference type="Proteomes" id="UP001189429">
    <property type="component" value="Unassembled WGS sequence"/>
</dbReference>
<evidence type="ECO:0000313" key="4">
    <source>
        <dbReference type="EMBL" id="CAK0908897.1"/>
    </source>
</evidence>
<gene>
    <name evidence="4" type="ORF">PCOR1329_LOCUS83461</name>
</gene>
<evidence type="ECO:0000256" key="2">
    <source>
        <dbReference type="PROSITE-ProRule" id="PRU00708"/>
    </source>
</evidence>
<dbReference type="PANTHER" id="PTHR47447:SF17">
    <property type="entry name" value="OS12G0638900 PROTEIN"/>
    <property type="match status" value="1"/>
</dbReference>
<evidence type="ECO:0000313" key="5">
    <source>
        <dbReference type="Proteomes" id="UP001189429"/>
    </source>
</evidence>
<feature type="repeat" description="PPR" evidence="2">
    <location>
        <begin position="213"/>
        <end position="247"/>
    </location>
</feature>
<dbReference type="PANTHER" id="PTHR47447">
    <property type="entry name" value="OS03G0856100 PROTEIN"/>
    <property type="match status" value="1"/>
</dbReference>
<name>A0ABN9Y8E5_9DINO</name>
<keyword evidence="5" id="KW-1185">Reference proteome</keyword>
<dbReference type="InterPro" id="IPR011990">
    <property type="entry name" value="TPR-like_helical_dom_sf"/>
</dbReference>
<comment type="caution">
    <text evidence="4">The sequence shown here is derived from an EMBL/GenBank/DDBJ whole genome shotgun (WGS) entry which is preliminary data.</text>
</comment>
<feature type="region of interest" description="Disordered" evidence="3">
    <location>
        <begin position="369"/>
        <end position="391"/>
    </location>
</feature>
<sequence length="391" mass="41005">MGPAGTGEVGRRRHPHNRGTADSSSQAKPAESPSGENDQSAITPPSSRQRLNPDAIPAGTTAERYESSQDKMNGTPTDYVTRATCSLNVGTSLEGDAEVLRAGCRGRPDATRGHLARAADAHDWRRALALLPQPPATGADATAASAHALAAAACVRGTQWALALVLLRRTRGLRVLPGVAALSTALSGCEKGRYWEGAVGLLADALGRRLRPDVPVFNAAVSACGKAARWEEALALLGEAARRWLSPNVISYNATISACERGQQWPRALQLLEEAARRQAADVVTYNAAISACEKGARWGLALALLARLRRSGAQPSRITCNAAVAACGGGGEWEHALALLADLRPDALRPNAITCNAAISACSRSLRRRPSSPRAEEGVSKGGAAFERGR</sequence>
<dbReference type="Pfam" id="PF13812">
    <property type="entry name" value="PPR_3"/>
    <property type="match status" value="2"/>
</dbReference>
<feature type="compositionally biased region" description="Polar residues" evidence="3">
    <location>
        <begin position="34"/>
        <end position="50"/>
    </location>
</feature>
<dbReference type="PROSITE" id="PS51375">
    <property type="entry name" value="PPR"/>
    <property type="match status" value="2"/>
</dbReference>
<evidence type="ECO:0008006" key="6">
    <source>
        <dbReference type="Google" id="ProtNLM"/>
    </source>
</evidence>
<evidence type="ECO:0000256" key="1">
    <source>
        <dbReference type="ARBA" id="ARBA00022737"/>
    </source>
</evidence>
<keyword evidence="1" id="KW-0677">Repeat</keyword>
<accession>A0ABN9Y8E5</accession>
<evidence type="ECO:0000256" key="3">
    <source>
        <dbReference type="SAM" id="MobiDB-lite"/>
    </source>
</evidence>
<dbReference type="EMBL" id="CAUYUJ010022093">
    <property type="protein sequence ID" value="CAK0908897.1"/>
    <property type="molecule type" value="Genomic_DNA"/>
</dbReference>
<dbReference type="NCBIfam" id="TIGR00756">
    <property type="entry name" value="PPR"/>
    <property type="match status" value="1"/>
</dbReference>
<protein>
    <recommendedName>
        <fullName evidence="6">Pentatricopeptide repeat-containing protein, chloroplastic</fullName>
    </recommendedName>
</protein>
<reference evidence="4" key="1">
    <citation type="submission" date="2023-10" db="EMBL/GenBank/DDBJ databases">
        <authorList>
            <person name="Chen Y."/>
            <person name="Shah S."/>
            <person name="Dougan E. K."/>
            <person name="Thang M."/>
            <person name="Chan C."/>
        </authorList>
    </citation>
    <scope>NUCLEOTIDE SEQUENCE [LARGE SCALE GENOMIC DNA]</scope>
</reference>
<feature type="repeat" description="PPR" evidence="2">
    <location>
        <begin position="282"/>
        <end position="316"/>
    </location>
</feature>